<keyword evidence="2" id="KW-0012">Acyltransferase</keyword>
<keyword evidence="1" id="KW-0812">Transmembrane</keyword>
<dbReference type="PANTHER" id="PTHR11161:SF22">
    <property type="entry name" value="ACYLTRANSFERASE 3 DOMAIN-CONTAINING PROTEIN-RELATED"/>
    <property type="match status" value="1"/>
</dbReference>
<organism evidence="2 3">
    <name type="scientific">Operophtera brumata</name>
    <name type="common">Winter moth</name>
    <name type="synonym">Phalaena brumata</name>
    <dbReference type="NCBI Taxonomy" id="104452"/>
    <lineage>
        <taxon>Eukaryota</taxon>
        <taxon>Metazoa</taxon>
        <taxon>Ecdysozoa</taxon>
        <taxon>Arthropoda</taxon>
        <taxon>Hexapoda</taxon>
        <taxon>Insecta</taxon>
        <taxon>Pterygota</taxon>
        <taxon>Neoptera</taxon>
        <taxon>Endopterygota</taxon>
        <taxon>Lepidoptera</taxon>
        <taxon>Glossata</taxon>
        <taxon>Ditrysia</taxon>
        <taxon>Geometroidea</taxon>
        <taxon>Geometridae</taxon>
        <taxon>Larentiinae</taxon>
        <taxon>Operophtera</taxon>
    </lineage>
</organism>
<comment type="caution">
    <text evidence="2">The sequence shown here is derived from an EMBL/GenBank/DDBJ whole genome shotgun (WGS) entry which is preliminary data.</text>
</comment>
<keyword evidence="2" id="KW-0808">Transferase</keyword>
<feature type="transmembrane region" description="Helical" evidence="1">
    <location>
        <begin position="100"/>
        <end position="119"/>
    </location>
</feature>
<evidence type="ECO:0000256" key="1">
    <source>
        <dbReference type="SAM" id="Phobius"/>
    </source>
</evidence>
<dbReference type="InterPro" id="IPR052728">
    <property type="entry name" value="O2_lipid_transport_reg"/>
</dbReference>
<evidence type="ECO:0000313" key="2">
    <source>
        <dbReference type="EMBL" id="KOB75673.1"/>
    </source>
</evidence>
<keyword evidence="1" id="KW-1133">Transmembrane helix</keyword>
<dbReference type="Proteomes" id="UP000037510">
    <property type="component" value="Unassembled WGS sequence"/>
</dbReference>
<dbReference type="AlphaFoldDB" id="A0A0L7LJG3"/>
<dbReference type="PANTHER" id="PTHR11161">
    <property type="entry name" value="O-ACYLTRANSFERASE"/>
    <property type="match status" value="1"/>
</dbReference>
<feature type="transmembrane region" description="Helical" evidence="1">
    <location>
        <begin position="64"/>
        <end position="91"/>
    </location>
</feature>
<name>A0A0L7LJG3_OPEBR</name>
<accession>A0A0L7LJG3</accession>
<evidence type="ECO:0000313" key="3">
    <source>
        <dbReference type="Proteomes" id="UP000037510"/>
    </source>
</evidence>
<sequence>MQIFLQLSAFLLAYNIQVISEKYQLTWKMLPLAIINRWLRLTPAYALVLGVTATWLQYIGTGPLWNGITFFCRYLAADTQLFVLGVIVIVLCKTPRSRKVVLSIFFLLGLVVPGLHTYFQDLDGTLIVSPTTAVDLFVNDPTFNNVFKRGHTNISCYMLGLASGYLVYYLQETNFDVSKYKVEMAAGLLGHAPVQRLSDSALQAELCRRAAHGRALSGRHRLPHQADLRALYHHINLGDNL</sequence>
<reference evidence="2 3" key="1">
    <citation type="journal article" date="2015" name="Genome Biol. Evol.">
        <title>The genome of winter moth (Operophtera brumata) provides a genomic perspective on sexual dimorphism and phenology.</title>
        <authorList>
            <person name="Derks M.F."/>
            <person name="Smit S."/>
            <person name="Salis L."/>
            <person name="Schijlen E."/>
            <person name="Bossers A."/>
            <person name="Mateman C."/>
            <person name="Pijl A.S."/>
            <person name="de Ridder D."/>
            <person name="Groenen M.A."/>
            <person name="Visser M.E."/>
            <person name="Megens H.J."/>
        </authorList>
    </citation>
    <scope>NUCLEOTIDE SEQUENCE [LARGE SCALE GENOMIC DNA]</scope>
    <source>
        <strain evidence="2">WM2013NL</strain>
        <tissue evidence="2">Head and thorax</tissue>
    </source>
</reference>
<gene>
    <name evidence="2" type="ORF">OBRU01_07167</name>
</gene>
<feature type="transmembrane region" description="Helical" evidence="1">
    <location>
        <begin position="38"/>
        <end position="58"/>
    </location>
</feature>
<feature type="transmembrane region" description="Helical" evidence="1">
    <location>
        <begin position="150"/>
        <end position="170"/>
    </location>
</feature>
<proteinExistence type="predicted"/>
<keyword evidence="1" id="KW-0472">Membrane</keyword>
<dbReference type="GO" id="GO:0016746">
    <property type="term" value="F:acyltransferase activity"/>
    <property type="evidence" value="ECO:0007669"/>
    <property type="project" value="UniProtKB-KW"/>
</dbReference>
<dbReference type="EMBL" id="JTDY01000850">
    <property type="protein sequence ID" value="KOB75673.1"/>
    <property type="molecule type" value="Genomic_DNA"/>
</dbReference>
<keyword evidence="3" id="KW-1185">Reference proteome</keyword>
<protein>
    <submittedName>
        <fullName evidence="2">Acyltransferase OPGC1</fullName>
    </submittedName>
</protein>